<dbReference type="EMBL" id="QZKI01000117">
    <property type="protein sequence ID" value="RJP66358.1"/>
    <property type="molecule type" value="Genomic_DNA"/>
</dbReference>
<dbReference type="PANTHER" id="PTHR43393">
    <property type="entry name" value="CYTOKININ RIBOSIDE 5'-MONOPHOSPHATE PHOSPHORIBOHYDROLASE"/>
    <property type="match status" value="1"/>
</dbReference>
<comment type="catalytic activity">
    <reaction evidence="1">
        <text>AMP + H2O = D-ribose 5-phosphate + adenine</text>
        <dbReference type="Rhea" id="RHEA:20129"/>
        <dbReference type="ChEBI" id="CHEBI:15377"/>
        <dbReference type="ChEBI" id="CHEBI:16708"/>
        <dbReference type="ChEBI" id="CHEBI:78346"/>
        <dbReference type="ChEBI" id="CHEBI:456215"/>
        <dbReference type="EC" id="3.2.2.4"/>
    </reaction>
</comment>
<proteinExistence type="inferred from homology"/>
<evidence type="ECO:0000256" key="1">
    <source>
        <dbReference type="ARBA" id="ARBA00000274"/>
    </source>
</evidence>
<reference evidence="3" key="2">
    <citation type="submission" date="2018-03" db="EMBL/GenBank/DDBJ databases">
        <authorList>
            <person name="Momper L."/>
        </authorList>
    </citation>
    <scope>NUCLEOTIDE SEQUENCE</scope>
    <source>
        <strain evidence="3">SURF_17</strain>
    </source>
</reference>
<dbReference type="GO" id="GO:0008714">
    <property type="term" value="F:AMP nucleosidase activity"/>
    <property type="evidence" value="ECO:0007669"/>
    <property type="project" value="UniProtKB-EC"/>
</dbReference>
<dbReference type="EC" id="3.2.2.n1" evidence="2"/>
<dbReference type="Proteomes" id="UP000285961">
    <property type="component" value="Unassembled WGS sequence"/>
</dbReference>
<dbReference type="GO" id="GO:0009691">
    <property type="term" value="P:cytokinin biosynthetic process"/>
    <property type="evidence" value="ECO:0007669"/>
    <property type="project" value="UniProtKB-UniRule"/>
</dbReference>
<dbReference type="InterPro" id="IPR031100">
    <property type="entry name" value="LOG_fam"/>
</dbReference>
<dbReference type="SUPFAM" id="SSF102405">
    <property type="entry name" value="MCP/YpsA-like"/>
    <property type="match status" value="1"/>
</dbReference>
<dbReference type="AlphaFoldDB" id="A0A419ES31"/>
<accession>A0A419ES31</accession>
<dbReference type="Pfam" id="PF03641">
    <property type="entry name" value="Lysine_decarbox"/>
    <property type="match status" value="1"/>
</dbReference>
<reference evidence="3" key="1">
    <citation type="journal article" date="2017" name="ISME J.">
        <title>Energy and carbon metabolisms in a deep terrestrial subsurface fluid microbial community.</title>
        <authorList>
            <person name="Momper L."/>
            <person name="Jungbluth S.P."/>
            <person name="Lee M.D."/>
            <person name="Amend J.P."/>
        </authorList>
    </citation>
    <scope>NUCLEOTIDE SEQUENCE [LARGE SCALE GENOMIC DNA]</scope>
    <source>
        <strain evidence="3">SURF_17</strain>
    </source>
</reference>
<comment type="caution">
    <text evidence="3">The sequence shown here is derived from an EMBL/GenBank/DDBJ whole genome shotgun (WGS) entry which is preliminary data.</text>
</comment>
<name>A0A419ES31_9BACT</name>
<keyword evidence="2" id="KW-0203">Cytokinin biosynthesis</keyword>
<dbReference type="Gene3D" id="3.40.50.450">
    <property type="match status" value="1"/>
</dbReference>
<organism evidence="3">
    <name type="scientific">Candidatus Abyssobacteria bacterium SURF_17</name>
    <dbReference type="NCBI Taxonomy" id="2093361"/>
    <lineage>
        <taxon>Bacteria</taxon>
        <taxon>Pseudomonadati</taxon>
        <taxon>Candidatus Hydrogenedentota</taxon>
        <taxon>Candidatus Abyssobacteria</taxon>
    </lineage>
</organism>
<dbReference type="InterPro" id="IPR005269">
    <property type="entry name" value="LOG"/>
</dbReference>
<dbReference type="NCBIfam" id="TIGR00730">
    <property type="entry name" value="Rossman fold protein, TIGR00730 family"/>
    <property type="match status" value="1"/>
</dbReference>
<gene>
    <name evidence="3" type="ORF">C4532_16225</name>
</gene>
<dbReference type="GO" id="GO:0005829">
    <property type="term" value="C:cytosol"/>
    <property type="evidence" value="ECO:0007669"/>
    <property type="project" value="TreeGrafter"/>
</dbReference>
<keyword evidence="2" id="KW-0378">Hydrolase</keyword>
<dbReference type="InterPro" id="IPR052341">
    <property type="entry name" value="LOG_family_nucleotidases"/>
</dbReference>
<sequence>MWNSKPVVAVFGSSQVVDGDAEYEEARLLGQLIAQAGFVLCNGGYTGVMEASARGASEAGGAAIGLTLALLSARETANPFVTQEIRNPTLFERMANFVGLADAFVVLRGGVGTLAEFSTIWNLVQTGGLDRKPFIFVGRCWPKIMENLRQNMEIRDKDLKLFLVVSTPHEAIDILKNHLRKKR</sequence>
<dbReference type="PANTHER" id="PTHR43393:SF3">
    <property type="entry name" value="LYSINE DECARBOXYLASE-LIKE PROTEIN"/>
    <property type="match status" value="1"/>
</dbReference>
<evidence type="ECO:0000313" key="3">
    <source>
        <dbReference type="EMBL" id="RJP66358.1"/>
    </source>
</evidence>
<evidence type="ECO:0000256" key="2">
    <source>
        <dbReference type="RuleBase" id="RU363015"/>
    </source>
</evidence>
<comment type="similarity">
    <text evidence="2">Belongs to the LOG family.</text>
</comment>
<protein>
    <recommendedName>
        <fullName evidence="2">Cytokinin riboside 5'-monophosphate phosphoribohydrolase</fullName>
        <ecNumber evidence="2">3.2.2.n1</ecNumber>
    </recommendedName>
</protein>